<dbReference type="GO" id="GO:0005524">
    <property type="term" value="F:ATP binding"/>
    <property type="evidence" value="ECO:0007669"/>
    <property type="project" value="UniProtKB-UniRule"/>
</dbReference>
<sequence length="387" mass="43505">MASGKKRNLLGLSLPPTVKEDAGDPMVFNVPEVSLEEKLMKMALSEPQKQRMHEWMTTKESIGALNAENVEIIEQLGQGNGGVVNKLRHIPTNVIMAAKIVHLEVKPTIRNKILQELEILHKCNSPYIVGFYGAFTVNNDISICMEYMDGLSLDIIVQRSGRIHENITGRISASVVKGLSYLKDEHKILHRDVKPSNMLVNSRGEVKLCDFGVSGMLINSLANSFVGTRSYMSPERLNGSEYSVQSDVWSFGISLVEISIGRYPIPAPTKQEFIKLFNVPEDQVILPEGCAWPKENGPQTPITSPGELAIFELLEYISKEDPPFLPLGIYSPDLVQYTTKCLKKNALERPNLKQLKNEPFYLKYENVEDNFEVVEWINRILNSPPNH</sequence>
<dbReference type="GO" id="GO:0004713">
    <property type="term" value="F:protein tyrosine kinase activity"/>
    <property type="evidence" value="ECO:0007669"/>
    <property type="project" value="UniProtKB-KW"/>
</dbReference>
<dbReference type="FunFam" id="3.30.200.20:FF:000040">
    <property type="entry name" value="Dual specificity mitogen-activated protein kinase kinase"/>
    <property type="match status" value="1"/>
</dbReference>
<accession>A0A0N5BME9</accession>
<evidence type="ECO:0000256" key="5">
    <source>
        <dbReference type="ARBA" id="ARBA00022840"/>
    </source>
</evidence>
<comment type="similarity">
    <text evidence="7">Belongs to the protein kinase superfamily. STE Ser/Thr protein kinase family. MAP kinase kinase subfamily.</text>
</comment>
<keyword evidence="3 12" id="KW-0547">Nucleotide-binding</keyword>
<dbReference type="GO" id="GO:0004674">
    <property type="term" value="F:protein serine/threonine kinase activity"/>
    <property type="evidence" value="ECO:0007669"/>
    <property type="project" value="UniProtKB-KW"/>
</dbReference>
<dbReference type="STRING" id="174720.A0A0N5BME9"/>
<dbReference type="PROSITE" id="PS00107">
    <property type="entry name" value="PROTEIN_KINASE_ATP"/>
    <property type="match status" value="1"/>
</dbReference>
<dbReference type="PANTHER" id="PTHR47448:SF1">
    <property type="entry name" value="SERINE_THREONINE-PROTEIN KINASE STE7 HOMOLOG"/>
    <property type="match status" value="1"/>
</dbReference>
<feature type="binding site" evidence="12">
    <location>
        <position position="99"/>
    </location>
    <ligand>
        <name>ATP</name>
        <dbReference type="ChEBI" id="CHEBI:30616"/>
    </ligand>
</feature>
<dbReference type="Pfam" id="PF00069">
    <property type="entry name" value="Pkinase"/>
    <property type="match status" value="1"/>
</dbReference>
<feature type="domain" description="Protein kinase" evidence="14">
    <location>
        <begin position="70"/>
        <end position="361"/>
    </location>
</feature>
<evidence type="ECO:0000256" key="9">
    <source>
        <dbReference type="ARBA" id="ARBA00049014"/>
    </source>
</evidence>
<dbReference type="SMART" id="SM00220">
    <property type="entry name" value="S_TKc"/>
    <property type="match status" value="1"/>
</dbReference>
<proteinExistence type="inferred from homology"/>
<dbReference type="AlphaFoldDB" id="A0A0N5BME9"/>
<evidence type="ECO:0000256" key="11">
    <source>
        <dbReference type="ARBA" id="ARBA00051693"/>
    </source>
</evidence>
<dbReference type="InterPro" id="IPR011009">
    <property type="entry name" value="Kinase-like_dom_sf"/>
</dbReference>
<comment type="catalytic activity">
    <reaction evidence="11">
        <text>L-tyrosyl-[protein] + ATP = O-phospho-L-tyrosyl-[protein] + ADP + H(+)</text>
        <dbReference type="Rhea" id="RHEA:10596"/>
        <dbReference type="Rhea" id="RHEA-COMP:10136"/>
        <dbReference type="Rhea" id="RHEA-COMP:20101"/>
        <dbReference type="ChEBI" id="CHEBI:15378"/>
        <dbReference type="ChEBI" id="CHEBI:30616"/>
        <dbReference type="ChEBI" id="CHEBI:46858"/>
        <dbReference type="ChEBI" id="CHEBI:61978"/>
        <dbReference type="ChEBI" id="CHEBI:456216"/>
        <dbReference type="EC" id="2.7.12.2"/>
    </reaction>
</comment>
<evidence type="ECO:0000256" key="10">
    <source>
        <dbReference type="ARBA" id="ARBA00049299"/>
    </source>
</evidence>
<evidence type="ECO:0000256" key="7">
    <source>
        <dbReference type="ARBA" id="ARBA00038035"/>
    </source>
</evidence>
<comment type="catalytic activity">
    <reaction evidence="10">
        <text>L-threonyl-[protein] + ATP = O-phospho-L-threonyl-[protein] + ADP + H(+)</text>
        <dbReference type="Rhea" id="RHEA:46608"/>
        <dbReference type="Rhea" id="RHEA-COMP:11060"/>
        <dbReference type="Rhea" id="RHEA-COMP:11605"/>
        <dbReference type="ChEBI" id="CHEBI:15378"/>
        <dbReference type="ChEBI" id="CHEBI:30013"/>
        <dbReference type="ChEBI" id="CHEBI:30616"/>
        <dbReference type="ChEBI" id="CHEBI:61977"/>
        <dbReference type="ChEBI" id="CHEBI:456216"/>
        <dbReference type="EC" id="2.7.12.2"/>
    </reaction>
</comment>
<evidence type="ECO:0000256" key="3">
    <source>
        <dbReference type="ARBA" id="ARBA00022741"/>
    </source>
</evidence>
<evidence type="ECO:0000259" key="14">
    <source>
        <dbReference type="PROSITE" id="PS50011"/>
    </source>
</evidence>
<dbReference type="SUPFAM" id="SSF56112">
    <property type="entry name" value="Protein kinase-like (PK-like)"/>
    <property type="match status" value="1"/>
</dbReference>
<evidence type="ECO:0000256" key="13">
    <source>
        <dbReference type="RuleBase" id="RU000304"/>
    </source>
</evidence>
<name>A0A0N5BME9_STREA</name>
<reference evidence="16" key="1">
    <citation type="submission" date="2017-02" db="UniProtKB">
        <authorList>
            <consortium name="WormBaseParasite"/>
        </authorList>
    </citation>
    <scope>IDENTIFICATION</scope>
</reference>
<dbReference type="InterPro" id="IPR050915">
    <property type="entry name" value="MAP_kinase_kinase"/>
</dbReference>
<evidence type="ECO:0000313" key="16">
    <source>
        <dbReference type="WBParaSite" id="SPAL_0000708900.1"/>
    </source>
</evidence>
<keyword evidence="15" id="KW-1185">Reference proteome</keyword>
<evidence type="ECO:0000256" key="1">
    <source>
        <dbReference type="ARBA" id="ARBA00022527"/>
    </source>
</evidence>
<evidence type="ECO:0000256" key="2">
    <source>
        <dbReference type="ARBA" id="ARBA00022679"/>
    </source>
</evidence>
<evidence type="ECO:0000256" key="12">
    <source>
        <dbReference type="PROSITE-ProRule" id="PRU10141"/>
    </source>
</evidence>
<dbReference type="Proteomes" id="UP000046392">
    <property type="component" value="Unplaced"/>
</dbReference>
<keyword evidence="5 12" id="KW-0067">ATP-binding</keyword>
<dbReference type="PROSITE" id="PS50011">
    <property type="entry name" value="PROTEIN_KINASE_DOM"/>
    <property type="match status" value="1"/>
</dbReference>
<protein>
    <recommendedName>
        <fullName evidence="8">mitogen-activated protein kinase kinase</fullName>
        <ecNumber evidence="8">2.7.12.2</ecNumber>
    </recommendedName>
</protein>
<dbReference type="Gene3D" id="3.30.200.20">
    <property type="entry name" value="Phosphorylase Kinase, domain 1"/>
    <property type="match status" value="1"/>
</dbReference>
<dbReference type="Gene3D" id="1.10.510.10">
    <property type="entry name" value="Transferase(Phosphotransferase) domain 1"/>
    <property type="match status" value="1"/>
</dbReference>
<evidence type="ECO:0000256" key="6">
    <source>
        <dbReference type="ARBA" id="ARBA00023137"/>
    </source>
</evidence>
<dbReference type="InterPro" id="IPR000719">
    <property type="entry name" value="Prot_kinase_dom"/>
</dbReference>
<dbReference type="InterPro" id="IPR008271">
    <property type="entry name" value="Ser/Thr_kinase_AS"/>
</dbReference>
<keyword evidence="2" id="KW-0808">Transferase</keyword>
<dbReference type="InterPro" id="IPR017441">
    <property type="entry name" value="Protein_kinase_ATP_BS"/>
</dbReference>
<evidence type="ECO:0000256" key="4">
    <source>
        <dbReference type="ARBA" id="ARBA00022777"/>
    </source>
</evidence>
<dbReference type="EC" id="2.7.12.2" evidence="8"/>
<dbReference type="PANTHER" id="PTHR47448">
    <property type="entry name" value="DUAL SPECIFICITY MITOGEN-ACTIVATED PROTEIN KINASE KINASE DSOR1-LIKE PROTEIN"/>
    <property type="match status" value="1"/>
</dbReference>
<evidence type="ECO:0000313" key="15">
    <source>
        <dbReference type="Proteomes" id="UP000046392"/>
    </source>
</evidence>
<dbReference type="PROSITE" id="PS00108">
    <property type="entry name" value="PROTEIN_KINASE_ST"/>
    <property type="match status" value="1"/>
</dbReference>
<organism evidence="15 16">
    <name type="scientific">Strongyloides papillosus</name>
    <name type="common">Intestinal threadworm</name>
    <dbReference type="NCBI Taxonomy" id="174720"/>
    <lineage>
        <taxon>Eukaryota</taxon>
        <taxon>Metazoa</taxon>
        <taxon>Ecdysozoa</taxon>
        <taxon>Nematoda</taxon>
        <taxon>Chromadorea</taxon>
        <taxon>Rhabditida</taxon>
        <taxon>Tylenchina</taxon>
        <taxon>Panagrolaimomorpha</taxon>
        <taxon>Strongyloidoidea</taxon>
        <taxon>Strongyloididae</taxon>
        <taxon>Strongyloides</taxon>
    </lineage>
</organism>
<dbReference type="WBParaSite" id="SPAL_0000708900.1">
    <property type="protein sequence ID" value="SPAL_0000708900.1"/>
    <property type="gene ID" value="SPAL_0000708900"/>
</dbReference>
<keyword evidence="1 13" id="KW-0723">Serine/threonine-protein kinase</keyword>
<keyword evidence="4" id="KW-0418">Kinase</keyword>
<dbReference type="GO" id="GO:0004708">
    <property type="term" value="F:MAP kinase kinase activity"/>
    <property type="evidence" value="ECO:0007669"/>
    <property type="project" value="UniProtKB-EC"/>
</dbReference>
<evidence type="ECO:0000256" key="8">
    <source>
        <dbReference type="ARBA" id="ARBA00038999"/>
    </source>
</evidence>
<comment type="catalytic activity">
    <reaction evidence="9">
        <text>L-seryl-[protein] + ATP = O-phospho-L-seryl-[protein] + ADP + H(+)</text>
        <dbReference type="Rhea" id="RHEA:17989"/>
        <dbReference type="Rhea" id="RHEA-COMP:9863"/>
        <dbReference type="Rhea" id="RHEA-COMP:11604"/>
        <dbReference type="ChEBI" id="CHEBI:15378"/>
        <dbReference type="ChEBI" id="CHEBI:29999"/>
        <dbReference type="ChEBI" id="CHEBI:30616"/>
        <dbReference type="ChEBI" id="CHEBI:83421"/>
        <dbReference type="ChEBI" id="CHEBI:456216"/>
        <dbReference type="EC" id="2.7.12.2"/>
    </reaction>
</comment>
<keyword evidence="6" id="KW-0829">Tyrosine-protein kinase</keyword>